<evidence type="ECO:0000256" key="1">
    <source>
        <dbReference type="SAM" id="MobiDB-lite"/>
    </source>
</evidence>
<evidence type="ECO:0000313" key="3">
    <source>
        <dbReference type="Proteomes" id="UP000305067"/>
    </source>
</evidence>
<name>A0A5C3QXX3_9AGAR</name>
<evidence type="ECO:0000313" key="2">
    <source>
        <dbReference type="EMBL" id="TFL05259.1"/>
    </source>
</evidence>
<gene>
    <name evidence="2" type="ORF">BDV98DRAFT_589959</name>
</gene>
<dbReference type="OrthoDB" id="3181072at2759"/>
<reference evidence="2 3" key="1">
    <citation type="journal article" date="2019" name="Nat. Ecol. Evol.">
        <title>Megaphylogeny resolves global patterns of mushroom evolution.</title>
        <authorList>
            <person name="Varga T."/>
            <person name="Krizsan K."/>
            <person name="Foldi C."/>
            <person name="Dima B."/>
            <person name="Sanchez-Garcia M."/>
            <person name="Sanchez-Ramirez S."/>
            <person name="Szollosi G.J."/>
            <person name="Szarkandi J.G."/>
            <person name="Papp V."/>
            <person name="Albert L."/>
            <person name="Andreopoulos W."/>
            <person name="Angelini C."/>
            <person name="Antonin V."/>
            <person name="Barry K.W."/>
            <person name="Bougher N.L."/>
            <person name="Buchanan P."/>
            <person name="Buyck B."/>
            <person name="Bense V."/>
            <person name="Catcheside P."/>
            <person name="Chovatia M."/>
            <person name="Cooper J."/>
            <person name="Damon W."/>
            <person name="Desjardin D."/>
            <person name="Finy P."/>
            <person name="Geml J."/>
            <person name="Haridas S."/>
            <person name="Hughes K."/>
            <person name="Justo A."/>
            <person name="Karasinski D."/>
            <person name="Kautmanova I."/>
            <person name="Kiss B."/>
            <person name="Kocsube S."/>
            <person name="Kotiranta H."/>
            <person name="LaButti K.M."/>
            <person name="Lechner B.E."/>
            <person name="Liimatainen K."/>
            <person name="Lipzen A."/>
            <person name="Lukacs Z."/>
            <person name="Mihaltcheva S."/>
            <person name="Morgado L.N."/>
            <person name="Niskanen T."/>
            <person name="Noordeloos M.E."/>
            <person name="Ohm R.A."/>
            <person name="Ortiz-Santana B."/>
            <person name="Ovrebo C."/>
            <person name="Racz N."/>
            <person name="Riley R."/>
            <person name="Savchenko A."/>
            <person name="Shiryaev A."/>
            <person name="Soop K."/>
            <person name="Spirin V."/>
            <person name="Szebenyi C."/>
            <person name="Tomsovsky M."/>
            <person name="Tulloss R.E."/>
            <person name="Uehling J."/>
            <person name="Grigoriev I.V."/>
            <person name="Vagvolgyi C."/>
            <person name="Papp T."/>
            <person name="Martin F.M."/>
            <person name="Miettinen O."/>
            <person name="Hibbett D.S."/>
            <person name="Nagy L.G."/>
        </authorList>
    </citation>
    <scope>NUCLEOTIDE SEQUENCE [LARGE SCALE GENOMIC DNA]</scope>
    <source>
        <strain evidence="2 3">CBS 309.79</strain>
    </source>
</reference>
<organism evidence="2 3">
    <name type="scientific">Pterulicium gracile</name>
    <dbReference type="NCBI Taxonomy" id="1884261"/>
    <lineage>
        <taxon>Eukaryota</taxon>
        <taxon>Fungi</taxon>
        <taxon>Dikarya</taxon>
        <taxon>Basidiomycota</taxon>
        <taxon>Agaricomycotina</taxon>
        <taxon>Agaricomycetes</taxon>
        <taxon>Agaricomycetidae</taxon>
        <taxon>Agaricales</taxon>
        <taxon>Pleurotineae</taxon>
        <taxon>Pterulaceae</taxon>
        <taxon>Pterulicium</taxon>
    </lineage>
</organism>
<feature type="region of interest" description="Disordered" evidence="1">
    <location>
        <begin position="1"/>
        <end position="56"/>
    </location>
</feature>
<proteinExistence type="predicted"/>
<dbReference type="AlphaFoldDB" id="A0A5C3QXX3"/>
<feature type="region of interest" description="Disordered" evidence="1">
    <location>
        <begin position="274"/>
        <end position="297"/>
    </location>
</feature>
<protein>
    <submittedName>
        <fullName evidence="2">Uncharacterized protein</fullName>
    </submittedName>
</protein>
<accession>A0A5C3QXX3</accession>
<dbReference type="EMBL" id="ML178817">
    <property type="protein sequence ID" value="TFL05259.1"/>
    <property type="molecule type" value="Genomic_DNA"/>
</dbReference>
<feature type="compositionally biased region" description="Low complexity" evidence="1">
    <location>
        <begin position="36"/>
        <end position="49"/>
    </location>
</feature>
<feature type="compositionally biased region" description="Polar residues" evidence="1">
    <location>
        <begin position="281"/>
        <end position="297"/>
    </location>
</feature>
<dbReference type="Proteomes" id="UP000305067">
    <property type="component" value="Unassembled WGS sequence"/>
</dbReference>
<sequence length="297" mass="32888">MTQESFPPPPPPDMCPERPTLPKISVPSPRLATRVTTTSNAAAPTSSTPEVNFSQSNSINQIMDTLESSLRALKTQADEQMSASSSSRDRLRSELEDVGKKVNEQNQRHRQQLEIMQKDFDSKLNAKIEDAFTAQLSKSVAKGVKVQAPDQIHQLLKTAFGPISLQRQLEEIKERKAKLITELLNSKARCANNRLVDKTYLSDPIRPVVVHGTGKSKLFPTNISSFVYYTDEQILQLFKDYNLKRPSPNRNANMNRVLAYIGVPFRVEADAPCAGLPTPTSPVTGKSTASSKANDPK</sequence>
<feature type="compositionally biased region" description="Basic and acidic residues" evidence="1">
    <location>
        <begin position="87"/>
        <end position="107"/>
    </location>
</feature>
<feature type="compositionally biased region" description="Pro residues" evidence="1">
    <location>
        <begin position="1"/>
        <end position="14"/>
    </location>
</feature>
<feature type="region of interest" description="Disordered" evidence="1">
    <location>
        <begin position="75"/>
        <end position="110"/>
    </location>
</feature>
<keyword evidence="3" id="KW-1185">Reference proteome</keyword>